<dbReference type="AlphaFoldDB" id="A0A1X9MD58"/>
<evidence type="ECO:0000256" key="1">
    <source>
        <dbReference type="SAM" id="Phobius"/>
    </source>
</evidence>
<feature type="transmembrane region" description="Helical" evidence="1">
    <location>
        <begin position="72"/>
        <end position="93"/>
    </location>
</feature>
<evidence type="ECO:0000313" key="2">
    <source>
        <dbReference type="EMBL" id="ARK30574.1"/>
    </source>
</evidence>
<accession>A0A1X9MD58</accession>
<dbReference type="STRING" id="199441.BkAM31D_12455"/>
<evidence type="ECO:0000313" key="3">
    <source>
        <dbReference type="Proteomes" id="UP000193006"/>
    </source>
</evidence>
<gene>
    <name evidence="2" type="ORF">BkAM31D_12455</name>
</gene>
<sequence length="94" mass="10355">MELMYLSILLALIVSFLPYLKSILGTIHTLIHETGHALAAILTSGKVYKIYLYSNTSGLAYTGSTSWLSSVIIAYAGYTFSSLVVLFAFYLIIH</sequence>
<reference evidence="2 3" key="1">
    <citation type="submission" date="2017-04" db="EMBL/GenBank/DDBJ databases">
        <title>Bacillus krulwichiae AM31D Genome sequencing and assembly.</title>
        <authorList>
            <person name="Krulwich T.A."/>
            <person name="Anastor L."/>
            <person name="Ehrlich R."/>
            <person name="Ehrlich G.D."/>
            <person name="Janto B."/>
        </authorList>
    </citation>
    <scope>NUCLEOTIDE SEQUENCE [LARGE SCALE GENOMIC DNA]</scope>
    <source>
        <strain evidence="2 3">AM31D</strain>
    </source>
</reference>
<dbReference type="KEGG" id="bkw:BkAM31D_12455"/>
<dbReference type="Proteomes" id="UP000193006">
    <property type="component" value="Chromosome"/>
</dbReference>
<dbReference type="Pfam" id="PF13398">
    <property type="entry name" value="Peptidase_M50B"/>
    <property type="match status" value="1"/>
</dbReference>
<keyword evidence="3" id="KW-1185">Reference proteome</keyword>
<keyword evidence="1" id="KW-0812">Transmembrane</keyword>
<protein>
    <recommendedName>
        <fullName evidence="4">Peptidase M50B-like protein</fullName>
    </recommendedName>
</protein>
<keyword evidence="1" id="KW-1133">Transmembrane helix</keyword>
<dbReference type="EMBL" id="CP020814">
    <property type="protein sequence ID" value="ARK30574.1"/>
    <property type="molecule type" value="Genomic_DNA"/>
</dbReference>
<proteinExistence type="predicted"/>
<name>A0A1X9MD58_9BACI</name>
<keyword evidence="1" id="KW-0472">Membrane</keyword>
<organism evidence="2 3">
    <name type="scientific">Halalkalibacter krulwichiae</name>
    <dbReference type="NCBI Taxonomy" id="199441"/>
    <lineage>
        <taxon>Bacteria</taxon>
        <taxon>Bacillati</taxon>
        <taxon>Bacillota</taxon>
        <taxon>Bacilli</taxon>
        <taxon>Bacillales</taxon>
        <taxon>Bacillaceae</taxon>
        <taxon>Halalkalibacter</taxon>
    </lineage>
</organism>
<evidence type="ECO:0008006" key="4">
    <source>
        <dbReference type="Google" id="ProtNLM"/>
    </source>
</evidence>
<dbReference type="InterPro" id="IPR049500">
    <property type="entry name" value="Peptidase_M50B-like"/>
</dbReference>